<feature type="transmembrane region" description="Helical" evidence="10">
    <location>
        <begin position="893"/>
        <end position="911"/>
    </location>
</feature>
<evidence type="ECO:0000256" key="10">
    <source>
        <dbReference type="SAM" id="Phobius"/>
    </source>
</evidence>
<dbReference type="InterPro" id="IPR013525">
    <property type="entry name" value="ABC2_TM"/>
</dbReference>
<dbReference type="RefSeq" id="XP_022766655.1">
    <property type="nucleotide sequence ID" value="XM_022910920.1"/>
</dbReference>
<comment type="subcellular location">
    <subcellularLocation>
        <location evidence="1">Membrane</location>
        <topology evidence="1">Multi-pass membrane protein</topology>
    </subcellularLocation>
</comment>
<feature type="transmembrane region" description="Helical" evidence="10">
    <location>
        <begin position="1087"/>
        <end position="1110"/>
    </location>
</feature>
<dbReference type="GO" id="GO:0005524">
    <property type="term" value="F:ATP binding"/>
    <property type="evidence" value="ECO:0007669"/>
    <property type="project" value="UniProtKB-KW"/>
</dbReference>
<feature type="transmembrane region" description="Helical" evidence="10">
    <location>
        <begin position="830"/>
        <end position="850"/>
    </location>
</feature>
<keyword evidence="9 10" id="KW-0472">Membrane</keyword>
<feature type="transmembrane region" description="Helical" evidence="10">
    <location>
        <begin position="1131"/>
        <end position="1155"/>
    </location>
</feature>
<feature type="transmembrane region" description="Helical" evidence="10">
    <location>
        <begin position="1167"/>
        <end position="1189"/>
    </location>
</feature>
<dbReference type="Pfam" id="PF12698">
    <property type="entry name" value="ABC2_membrane_3"/>
    <property type="match status" value="2"/>
</dbReference>
<dbReference type="InterPro" id="IPR027417">
    <property type="entry name" value="P-loop_NTPase"/>
</dbReference>
<keyword evidence="6" id="KW-0547">Nucleotide-binding</keyword>
<dbReference type="SMART" id="SM00382">
    <property type="entry name" value="AAA"/>
    <property type="match status" value="2"/>
</dbReference>
<dbReference type="Pfam" id="PF23321">
    <property type="entry name" value="R1_ABCA1"/>
    <property type="match status" value="1"/>
</dbReference>
<feature type="transmembrane region" description="Helical" evidence="10">
    <location>
        <begin position="1267"/>
        <end position="1290"/>
    </location>
</feature>
<dbReference type="Proteomes" id="UP000515121">
    <property type="component" value="Unplaced"/>
</dbReference>
<keyword evidence="4 10" id="KW-0812">Transmembrane</keyword>
<dbReference type="FunFam" id="3.40.50.300:FF:000298">
    <property type="entry name" value="ATP-binding cassette sub-family A member 12"/>
    <property type="match status" value="1"/>
</dbReference>
<dbReference type="GO" id="GO:0016020">
    <property type="term" value="C:membrane"/>
    <property type="evidence" value="ECO:0007669"/>
    <property type="project" value="UniProtKB-SubCell"/>
</dbReference>
<comment type="similarity">
    <text evidence="2">Belongs to the ABC transporter superfamily. ABCA family. CPR flippase (TC 3.A.1.211) subfamily.</text>
</comment>
<feature type="transmembrane region" description="Helical" evidence="10">
    <location>
        <begin position="231"/>
        <end position="253"/>
    </location>
</feature>
<evidence type="ECO:0000256" key="5">
    <source>
        <dbReference type="ARBA" id="ARBA00022737"/>
    </source>
</evidence>
<accession>A0A6P6APB2</accession>
<feature type="transmembrane region" description="Helical" evidence="10">
    <location>
        <begin position="293"/>
        <end position="310"/>
    </location>
</feature>
<evidence type="ECO:0000256" key="2">
    <source>
        <dbReference type="ARBA" id="ARBA00008526"/>
    </source>
</evidence>
<dbReference type="Gene3D" id="3.40.50.300">
    <property type="entry name" value="P-loop containing nucleotide triphosphate hydrolases"/>
    <property type="match status" value="2"/>
</dbReference>
<evidence type="ECO:0000256" key="1">
    <source>
        <dbReference type="ARBA" id="ARBA00004141"/>
    </source>
</evidence>
<dbReference type="GO" id="GO:0016887">
    <property type="term" value="F:ATP hydrolysis activity"/>
    <property type="evidence" value="ECO:0007669"/>
    <property type="project" value="InterPro"/>
</dbReference>
<feature type="transmembrane region" description="Helical" evidence="10">
    <location>
        <begin position="322"/>
        <end position="340"/>
    </location>
</feature>
<dbReference type="Pfam" id="PF00005">
    <property type="entry name" value="ABC_tran"/>
    <property type="match status" value="2"/>
</dbReference>
<keyword evidence="12" id="KW-1185">Reference proteome</keyword>
<dbReference type="FunFam" id="3.40.50.300:FF:000904">
    <property type="entry name" value="ABC transporter A family member 1"/>
    <property type="match status" value="1"/>
</dbReference>
<feature type="domain" description="ABC transporter" evidence="11">
    <location>
        <begin position="1359"/>
        <end position="1597"/>
    </location>
</feature>
<dbReference type="PROSITE" id="PS00211">
    <property type="entry name" value="ABC_TRANSPORTER_1"/>
    <property type="match status" value="2"/>
</dbReference>
<dbReference type="InterPro" id="IPR003593">
    <property type="entry name" value="AAA+_ATPase"/>
</dbReference>
<dbReference type="PANTHER" id="PTHR19229:SF267">
    <property type="entry name" value="ABC TRANSPORTER A FAMILY MEMBER 1"/>
    <property type="match status" value="1"/>
</dbReference>
<dbReference type="InterPro" id="IPR026082">
    <property type="entry name" value="ABCA"/>
</dbReference>
<proteinExistence type="inferred from homology"/>
<evidence type="ECO:0000256" key="9">
    <source>
        <dbReference type="ARBA" id="ARBA00023136"/>
    </source>
</evidence>
<evidence type="ECO:0000256" key="8">
    <source>
        <dbReference type="ARBA" id="ARBA00022989"/>
    </source>
</evidence>
<sequence length="1788" mass="198988">MGTSKRQVKAMLKKNWLLKIRHPFITAAEILLPTIVILLLIGIRTRVDTQIHPAQPYIRKDMLVEIGQGISPNFQQVLELLLAKGEFIAFAPDTQQTRMMINLISIKFPLLQLVSKIYKDELELDTYIQSDLYGTCDFKNCSNPKIKGAVVFHHQGPQLFDYSIRLNHTWAFSGFPDVNSIMDTNGPYLNDLELGVNNIPTMQYSISGFLTEQKIREGLYMMGLKDGIFHLSWFITYAFQFAFSSVIITTCTMDNLFKYSDKTVVFVYFFVFGLSAIMLSFLISTFFTRAKTAVAVGTLSFLGAFFPYYTVNDEAVAMSLKVIASFLSPTAFALGSINFADYERAHVGLRWSNIWRGSSGVNFLVCLLMMLVDTLLYCAVGLYLDKVVPGENGLHYPWNFIFDKCFWKKKSTIKHHASSYEVKMNDTISKRQSTFPRKGMSGGALEAISLEMKQQEIDGRCIQIKDLHKVYDTKKGKCCAVNSLQLTLYENQILALLGHNGAGKSTTISMLVGLLPPTSGDALVFGKSILTDMDEIRKELGVCPQNDILFPELTVREHLEMFAILKGVKEDTLESAITEMVDEVGLADKLHTVVRALSGGMKRKLSLGIALIGNSKVIILDEPSSGMDPYSMRLTWQLIKKIKKGRIILLTTHSMDEADELGDRIAIMADGSLKCCGSSLFLKHQYGVGYTLTLVKSAPTASVAADIVYRYIPSATCVSEVGTEISFKLPLASSSAFESMFREIESCIGRSVSNSETRVSEDNNYLGIESYGISVTTLEEVFLRVAGCEFDEAESVKQGNNFVSLDSKPSHEPVPKKISHAKLLGSFKKIIGVMYSIVTRICGLFVATFISFMHFLSMQFCSCCIISRSMFWQHSRALLIKRAASARRDHKTIVFQLLIPVIFLFFGLLFLKLKPHPDQQSVSFTTSHFNPLLSGSGGGGPIPFDLSWPIAKEVTKYIEGGWIQNFKQTAYKFPDSDRALADAVEAAGPALGPVLLSMSEFLMSSFNESYQSRYGAVVMDDQYDDGSLGYNVLHNCSCQHAAPTFINLMNSAILRLATNDKNMTIQTRNHPLPMTKSQRLQRHDLDAFSAAIIVNIAFSFIPASFAVPLVKEREVKAKHQQLISGVSVISYWVSTYIWDFISFLFPSTFAIILFYVFGLDQFIGRGFLPTVIMFLEYGLAIAASTYCLTFFFSDHAMAQNVVLLIHFFTGLILMVISFIMGLIKTTASANSFLKNFFRLSPGFCFADGLASLALLRQGMKDKSSDGVFDWNVTGASICYLGVEAICYFLLTLGLELLPTCKLTPVRLIKWRRKNFQGDASVLEPFLKSSSETAVHLDEDIDVRAERQRVLSGSIDNTIIFLRNLRKVYPGGKHYCAKVAVDSLTFSVRAGECFGFLGTNGAGKTTTLSMLTGEESPTEGTAFIFGKDISSNPKAARRHIGYCPQFDALLEYLTVQEHLELYARIKGVTDYRINDVVMEKLLEFDLLKHANKPSYTLSGGNKRKLSVAIAMIGDPPIVILDEPSTGMDPIAKRFMWEVISRLSTRQGKTAVILTTHSMNEAQALCTRIGIMVGGMLRCIGSPQHLKTRFGNHLELEVKPTEVSSADLENLCRIIQERLFDIPSHPRSLLDDLEVCIGGIDSITSENASVAEISLSKEMIIVVGRWLGNEERIKTLISSRPVSDGLFGEQLSEQLVRDGGIPLPIFSEWWLAREKFAAIDSFMVSSFPGATFNGCNGISVKYQLPYREGLSLADVFGHLERNRNQLSIAEYSISQSTLETIFNHFAANSG</sequence>
<name>A0A6P6APB2_DURZI</name>
<dbReference type="InterPro" id="IPR003439">
    <property type="entry name" value="ABC_transporter-like_ATP-bd"/>
</dbReference>
<feature type="transmembrane region" description="Helical" evidence="10">
    <location>
        <begin position="265"/>
        <end position="287"/>
    </location>
</feature>
<dbReference type="GO" id="GO:0005319">
    <property type="term" value="F:lipid transporter activity"/>
    <property type="evidence" value="ECO:0007669"/>
    <property type="project" value="TreeGrafter"/>
</dbReference>
<protein>
    <submittedName>
        <fullName evidence="13">ABC transporter A family member 1 isoform X3</fullName>
    </submittedName>
</protein>
<organism evidence="12 13">
    <name type="scientific">Durio zibethinus</name>
    <name type="common">Durian</name>
    <dbReference type="NCBI Taxonomy" id="66656"/>
    <lineage>
        <taxon>Eukaryota</taxon>
        <taxon>Viridiplantae</taxon>
        <taxon>Streptophyta</taxon>
        <taxon>Embryophyta</taxon>
        <taxon>Tracheophyta</taxon>
        <taxon>Spermatophyta</taxon>
        <taxon>Magnoliopsida</taxon>
        <taxon>eudicotyledons</taxon>
        <taxon>Gunneridae</taxon>
        <taxon>Pentapetalae</taxon>
        <taxon>rosids</taxon>
        <taxon>malvids</taxon>
        <taxon>Malvales</taxon>
        <taxon>Malvaceae</taxon>
        <taxon>Helicteroideae</taxon>
        <taxon>Durio</taxon>
    </lineage>
</organism>
<keyword evidence="5" id="KW-0677">Repeat</keyword>
<dbReference type="InterPro" id="IPR056264">
    <property type="entry name" value="R2_ABCA1-4-like"/>
</dbReference>
<feature type="transmembrane region" description="Helical" evidence="10">
    <location>
        <begin position="360"/>
        <end position="384"/>
    </location>
</feature>
<dbReference type="PROSITE" id="PS50893">
    <property type="entry name" value="ABC_TRANSPORTER_2"/>
    <property type="match status" value="2"/>
</dbReference>
<feature type="domain" description="ABC transporter" evidence="11">
    <location>
        <begin position="462"/>
        <end position="695"/>
    </location>
</feature>
<keyword evidence="3" id="KW-0813">Transport</keyword>
<gene>
    <name evidence="13" type="primary">LOC111311499</name>
</gene>
<dbReference type="GO" id="GO:0140359">
    <property type="term" value="F:ABC-type transporter activity"/>
    <property type="evidence" value="ECO:0007669"/>
    <property type="project" value="InterPro"/>
</dbReference>
<evidence type="ECO:0000313" key="13">
    <source>
        <dbReference type="RefSeq" id="XP_022766655.1"/>
    </source>
</evidence>
<dbReference type="GeneID" id="111311499"/>
<evidence type="ECO:0000259" key="11">
    <source>
        <dbReference type="PROSITE" id="PS50893"/>
    </source>
</evidence>
<evidence type="ECO:0000256" key="6">
    <source>
        <dbReference type="ARBA" id="ARBA00022741"/>
    </source>
</evidence>
<evidence type="ECO:0000256" key="4">
    <source>
        <dbReference type="ARBA" id="ARBA00022692"/>
    </source>
</evidence>
<dbReference type="CDD" id="cd03263">
    <property type="entry name" value="ABC_subfamily_A"/>
    <property type="match status" value="2"/>
</dbReference>
<keyword evidence="7" id="KW-0067">ATP-binding</keyword>
<feature type="transmembrane region" description="Helical" evidence="10">
    <location>
        <begin position="1235"/>
        <end position="1255"/>
    </location>
</feature>
<evidence type="ECO:0000313" key="12">
    <source>
        <dbReference type="Proteomes" id="UP000515121"/>
    </source>
</evidence>
<keyword evidence="8 10" id="KW-1133">Transmembrane helix</keyword>
<reference evidence="13" key="1">
    <citation type="submission" date="2025-08" db="UniProtKB">
        <authorList>
            <consortium name="RefSeq"/>
        </authorList>
    </citation>
    <scope>IDENTIFICATION</scope>
    <source>
        <tissue evidence="13">Fruit stalk</tissue>
    </source>
</reference>
<dbReference type="InterPro" id="IPR017871">
    <property type="entry name" value="ABC_transporter-like_CS"/>
</dbReference>
<dbReference type="PANTHER" id="PTHR19229">
    <property type="entry name" value="ATP-BINDING CASSETTE TRANSPORTER SUBFAMILY A ABCA"/>
    <property type="match status" value="1"/>
</dbReference>
<feature type="transmembrane region" description="Helical" evidence="10">
    <location>
        <begin position="1201"/>
        <end position="1223"/>
    </location>
</feature>
<evidence type="ECO:0000256" key="3">
    <source>
        <dbReference type="ARBA" id="ARBA00022448"/>
    </source>
</evidence>
<evidence type="ECO:0000256" key="7">
    <source>
        <dbReference type="ARBA" id="ARBA00022840"/>
    </source>
</evidence>
<dbReference type="SUPFAM" id="SSF52540">
    <property type="entry name" value="P-loop containing nucleoside triphosphate hydrolases"/>
    <property type="match status" value="2"/>
</dbReference>
<feature type="transmembrane region" description="Helical" evidence="10">
    <location>
        <begin position="20"/>
        <end position="43"/>
    </location>
</feature>